<comment type="similarity">
    <text evidence="1">Belongs to the ParD antitoxin family.</text>
</comment>
<dbReference type="OrthoDB" id="291307at2"/>
<reference evidence="4" key="1">
    <citation type="journal article" date="2017" name="Biotechnol. Biofuels">
        <title>Evaluation of environmental bacterial communities as a factor affecting the growth of duckweed Lemna minor.</title>
        <authorList>
            <person name="Ishizawa H."/>
            <person name="Kuroda M."/>
            <person name="Morikawa M."/>
            <person name="Ike M."/>
        </authorList>
    </citation>
    <scope>NUCLEOTIDE SEQUENCE [LARGE SCALE GENOMIC DNA]</scope>
    <source>
        <strain evidence="4">M6</strain>
    </source>
</reference>
<gene>
    <name evidence="3" type="ORF">EM6_1111</name>
</gene>
<keyword evidence="2" id="KW-1277">Toxin-antitoxin system</keyword>
<reference evidence="4" key="2">
    <citation type="journal article" date="2017" name="Plant Physiol. Biochem.">
        <title>Differential oxidative and antioxidative response of duckweed Lemna minor toward plant growth promoting/inhibiting bacteria.</title>
        <authorList>
            <person name="Ishizawa H."/>
            <person name="Kuroda M."/>
            <person name="Morikawa M."/>
            <person name="Ike M."/>
        </authorList>
    </citation>
    <scope>NUCLEOTIDE SEQUENCE [LARGE SCALE GENOMIC DNA]</scope>
    <source>
        <strain evidence="4">M6</strain>
    </source>
</reference>
<name>A0A3G9G1F3_9CAUL</name>
<dbReference type="InterPro" id="IPR038296">
    <property type="entry name" value="ParD_sf"/>
</dbReference>
<accession>A0A3G9G1F3</accession>
<dbReference type="AlphaFoldDB" id="A0A3G9G1F3"/>
<dbReference type="InterPro" id="IPR010985">
    <property type="entry name" value="Ribbon_hlx_hlx"/>
</dbReference>
<evidence type="ECO:0000256" key="2">
    <source>
        <dbReference type="ARBA" id="ARBA00022649"/>
    </source>
</evidence>
<evidence type="ECO:0008006" key="5">
    <source>
        <dbReference type="Google" id="ProtNLM"/>
    </source>
</evidence>
<dbReference type="PANTHER" id="PTHR36582">
    <property type="entry name" value="ANTITOXIN PARD"/>
    <property type="match status" value="1"/>
</dbReference>
<dbReference type="Gene3D" id="6.10.10.120">
    <property type="entry name" value="Antitoxin ParD1-like"/>
    <property type="match status" value="1"/>
</dbReference>
<dbReference type="PANTHER" id="PTHR36582:SF2">
    <property type="entry name" value="ANTITOXIN PARD"/>
    <property type="match status" value="1"/>
</dbReference>
<sequence length="96" mass="10754">MADDKPRVEKVSIALTVDMAAMVRDAVESGEYASASEVVREALRDWKYKQQARERQIAELKALIDEGERSGYVDAEEAFDRLIAKYQGMIKDDAAA</sequence>
<proteinExistence type="inferred from homology"/>
<dbReference type="InterPro" id="IPR022789">
    <property type="entry name" value="ParD"/>
</dbReference>
<organism evidence="3 4">
    <name type="scientific">Asticcacaulis excentricus</name>
    <dbReference type="NCBI Taxonomy" id="78587"/>
    <lineage>
        <taxon>Bacteria</taxon>
        <taxon>Pseudomonadati</taxon>
        <taxon>Pseudomonadota</taxon>
        <taxon>Alphaproteobacteria</taxon>
        <taxon>Caulobacterales</taxon>
        <taxon>Caulobacteraceae</taxon>
        <taxon>Asticcacaulis</taxon>
    </lineage>
</organism>
<dbReference type="EMBL" id="AP018827">
    <property type="protein sequence ID" value="BBF80527.1"/>
    <property type="molecule type" value="Genomic_DNA"/>
</dbReference>
<evidence type="ECO:0000313" key="3">
    <source>
        <dbReference type="EMBL" id="BBF80527.1"/>
    </source>
</evidence>
<dbReference type="Pfam" id="PF03693">
    <property type="entry name" value="ParD_antitoxin"/>
    <property type="match status" value="1"/>
</dbReference>
<dbReference type="GO" id="GO:0006355">
    <property type="term" value="P:regulation of DNA-templated transcription"/>
    <property type="evidence" value="ECO:0007669"/>
    <property type="project" value="InterPro"/>
</dbReference>
<evidence type="ECO:0000256" key="1">
    <source>
        <dbReference type="ARBA" id="ARBA00008580"/>
    </source>
</evidence>
<dbReference type="CDD" id="cd22231">
    <property type="entry name" value="RHH_NikR_HicB-like"/>
    <property type="match status" value="1"/>
</dbReference>
<protein>
    <recommendedName>
        <fullName evidence="5">Type II toxin-antitoxin system ParD family antitoxin</fullName>
    </recommendedName>
</protein>
<dbReference type="RefSeq" id="WP_126420935.1">
    <property type="nucleotide sequence ID" value="NZ_AP018827.1"/>
</dbReference>
<evidence type="ECO:0000313" key="4">
    <source>
        <dbReference type="Proteomes" id="UP000278756"/>
    </source>
</evidence>
<dbReference type="SUPFAM" id="SSF47598">
    <property type="entry name" value="Ribbon-helix-helix"/>
    <property type="match status" value="1"/>
</dbReference>
<dbReference type="Proteomes" id="UP000278756">
    <property type="component" value="Chromosome 1"/>
</dbReference>
<dbReference type="NCBIfam" id="TIGR02606">
    <property type="entry name" value="antidote_CC2985"/>
    <property type="match status" value="1"/>
</dbReference>